<dbReference type="PANTHER" id="PTHR12110:SF21">
    <property type="entry name" value="XYLOSE ISOMERASE-LIKE TIM BARREL DOMAIN-CONTAINING PROTEIN"/>
    <property type="match status" value="1"/>
</dbReference>
<proteinExistence type="predicted"/>
<name>A0A7W7SYW2_9PSEU</name>
<feature type="domain" description="Xylose isomerase-like TIM barrel" evidence="1">
    <location>
        <begin position="24"/>
        <end position="295"/>
    </location>
</feature>
<dbReference type="RefSeq" id="WP_312865471.1">
    <property type="nucleotide sequence ID" value="NZ_BAABAI010000036.1"/>
</dbReference>
<reference evidence="2 3" key="1">
    <citation type="submission" date="2020-08" db="EMBL/GenBank/DDBJ databases">
        <title>Sequencing the genomes of 1000 actinobacteria strains.</title>
        <authorList>
            <person name="Klenk H.-P."/>
        </authorList>
    </citation>
    <scope>NUCLEOTIDE SEQUENCE [LARGE SCALE GENOMIC DNA]</scope>
    <source>
        <strain evidence="2 3">DSM 45084</strain>
    </source>
</reference>
<dbReference type="Proteomes" id="UP000542674">
    <property type="component" value="Unassembled WGS sequence"/>
</dbReference>
<comment type="caution">
    <text evidence="2">The sequence shown here is derived from an EMBL/GenBank/DDBJ whole genome shotgun (WGS) entry which is preliminary data.</text>
</comment>
<dbReference type="InterPro" id="IPR013022">
    <property type="entry name" value="Xyl_isomerase-like_TIM-brl"/>
</dbReference>
<dbReference type="GO" id="GO:0016853">
    <property type="term" value="F:isomerase activity"/>
    <property type="evidence" value="ECO:0007669"/>
    <property type="project" value="UniProtKB-KW"/>
</dbReference>
<organism evidence="2 3">
    <name type="scientific">Saccharothrix violaceirubra</name>
    <dbReference type="NCBI Taxonomy" id="413306"/>
    <lineage>
        <taxon>Bacteria</taxon>
        <taxon>Bacillati</taxon>
        <taxon>Actinomycetota</taxon>
        <taxon>Actinomycetes</taxon>
        <taxon>Pseudonocardiales</taxon>
        <taxon>Pseudonocardiaceae</taxon>
        <taxon>Saccharothrix</taxon>
    </lineage>
</organism>
<evidence type="ECO:0000313" key="2">
    <source>
        <dbReference type="EMBL" id="MBB4963458.1"/>
    </source>
</evidence>
<evidence type="ECO:0000259" key="1">
    <source>
        <dbReference type="Pfam" id="PF01261"/>
    </source>
</evidence>
<sequence length="308" mass="34397">MINVQLAFLTACLGDRSLDRIAHWAAGNGYDALEIAAWPGHSREHTANHLDVAHLDQRLVDETRALLALHGLGISAISYYDNNLHPDEAERHRVHEHLRACVRAAAELDVGCVGTFVGRDPGKTVSENQHIAARVLTPLTKYAAEHGVALAVENCPMPGWHPDGYPGNLAYSPELWDWMFELGFHLNYDPSHLVWLGIDPVTAISRYGDRIAHVQAKDTQVHHDRIDRYGVYGRATERVDPWDSGWWTYRVPGLGDIDWTRVVDALHVAGYSGAVAVEHEDPVWSGTEDRVLTGLRIARDTLRPMVRP</sequence>
<dbReference type="SUPFAM" id="SSF51658">
    <property type="entry name" value="Xylose isomerase-like"/>
    <property type="match status" value="1"/>
</dbReference>
<protein>
    <submittedName>
        <fullName evidence="2">Sugar phosphate isomerase/epimerase</fullName>
    </submittedName>
</protein>
<dbReference type="PANTHER" id="PTHR12110">
    <property type="entry name" value="HYDROXYPYRUVATE ISOMERASE"/>
    <property type="match status" value="1"/>
</dbReference>
<evidence type="ECO:0000313" key="3">
    <source>
        <dbReference type="Proteomes" id="UP000542674"/>
    </source>
</evidence>
<keyword evidence="2" id="KW-0413">Isomerase</keyword>
<dbReference type="EMBL" id="JACHJS010000001">
    <property type="protein sequence ID" value="MBB4963458.1"/>
    <property type="molecule type" value="Genomic_DNA"/>
</dbReference>
<dbReference type="Pfam" id="PF01261">
    <property type="entry name" value="AP_endonuc_2"/>
    <property type="match status" value="1"/>
</dbReference>
<keyword evidence="3" id="KW-1185">Reference proteome</keyword>
<dbReference type="InterPro" id="IPR036237">
    <property type="entry name" value="Xyl_isomerase-like_sf"/>
</dbReference>
<dbReference type="InterPro" id="IPR050312">
    <property type="entry name" value="IolE/XylAMocC-like"/>
</dbReference>
<dbReference type="AlphaFoldDB" id="A0A7W7SYW2"/>
<gene>
    <name evidence="2" type="ORF">F4559_000817</name>
</gene>
<accession>A0A7W7SYW2</accession>
<dbReference type="Gene3D" id="3.20.20.150">
    <property type="entry name" value="Divalent-metal-dependent TIM barrel enzymes"/>
    <property type="match status" value="1"/>
</dbReference>